<gene>
    <name evidence="2" type="ORF">A3J04_02145</name>
</gene>
<name>A0A1G2H1Z9_9BACT</name>
<protein>
    <submittedName>
        <fullName evidence="2">Uncharacterized protein</fullName>
    </submittedName>
</protein>
<evidence type="ECO:0000313" key="3">
    <source>
        <dbReference type="Proteomes" id="UP000177954"/>
    </source>
</evidence>
<proteinExistence type="predicted"/>
<keyword evidence="1" id="KW-0472">Membrane</keyword>
<feature type="transmembrane region" description="Helical" evidence="1">
    <location>
        <begin position="35"/>
        <end position="55"/>
    </location>
</feature>
<evidence type="ECO:0000256" key="1">
    <source>
        <dbReference type="SAM" id="Phobius"/>
    </source>
</evidence>
<reference evidence="2 3" key="1">
    <citation type="journal article" date="2016" name="Nat. Commun.">
        <title>Thousands of microbial genomes shed light on interconnected biogeochemical processes in an aquifer system.</title>
        <authorList>
            <person name="Anantharaman K."/>
            <person name="Brown C.T."/>
            <person name="Hug L.A."/>
            <person name="Sharon I."/>
            <person name="Castelle C.J."/>
            <person name="Probst A.J."/>
            <person name="Thomas B.C."/>
            <person name="Singh A."/>
            <person name="Wilkins M.J."/>
            <person name="Karaoz U."/>
            <person name="Brodie E.L."/>
            <person name="Williams K.H."/>
            <person name="Hubbard S.S."/>
            <person name="Banfield J.F."/>
        </authorList>
    </citation>
    <scope>NUCLEOTIDE SEQUENCE [LARGE SCALE GENOMIC DNA]</scope>
</reference>
<organism evidence="2 3">
    <name type="scientific">Candidatus Ryanbacteria bacterium RIFCSPLOWO2_02_FULL_47_14</name>
    <dbReference type="NCBI Taxonomy" id="1802129"/>
    <lineage>
        <taxon>Bacteria</taxon>
        <taxon>Candidatus Ryaniibacteriota</taxon>
    </lineage>
</organism>
<evidence type="ECO:0000313" key="2">
    <source>
        <dbReference type="EMBL" id="OGZ56505.1"/>
    </source>
</evidence>
<dbReference type="STRING" id="1802129.A3J04_02145"/>
<feature type="transmembrane region" description="Helical" evidence="1">
    <location>
        <begin position="9"/>
        <end position="29"/>
    </location>
</feature>
<keyword evidence="1" id="KW-0812">Transmembrane</keyword>
<keyword evidence="1" id="KW-1133">Transmembrane helix</keyword>
<comment type="caution">
    <text evidence="2">The sequence shown here is derived from an EMBL/GenBank/DDBJ whole genome shotgun (WGS) entry which is preliminary data.</text>
</comment>
<accession>A0A1G2H1Z9</accession>
<dbReference type="EMBL" id="MHNZ01000015">
    <property type="protein sequence ID" value="OGZ56505.1"/>
    <property type="molecule type" value="Genomic_DNA"/>
</dbReference>
<dbReference type="Proteomes" id="UP000177954">
    <property type="component" value="Unassembled WGS sequence"/>
</dbReference>
<dbReference type="AlphaFoldDB" id="A0A1G2H1Z9"/>
<sequence length="59" mass="7067">MKWNQPPYGFLWLVIIDGFLYIVFSVVTVDLRNPFPAWVGFFIFLIVLNIAMYLVKRKR</sequence>